<dbReference type="InterPro" id="IPR043128">
    <property type="entry name" value="Rev_trsase/Diguanyl_cyclase"/>
</dbReference>
<protein>
    <recommendedName>
        <fullName evidence="1">diguanylate cyclase</fullName>
        <ecNumber evidence="1">2.7.7.65</ecNumber>
    </recommendedName>
</protein>
<dbReference type="Proteomes" id="UP000245081">
    <property type="component" value="Unassembled WGS sequence"/>
</dbReference>
<dbReference type="InterPro" id="IPR000160">
    <property type="entry name" value="GGDEF_dom"/>
</dbReference>
<feature type="region of interest" description="Disordered" evidence="3">
    <location>
        <begin position="67"/>
        <end position="129"/>
    </location>
</feature>
<dbReference type="InterPro" id="IPR029787">
    <property type="entry name" value="Nucleotide_cyclase"/>
</dbReference>
<evidence type="ECO:0000313" key="7">
    <source>
        <dbReference type="EMBL" id="GBG15412.1"/>
    </source>
</evidence>
<dbReference type="SMART" id="SM00304">
    <property type="entry name" value="HAMP"/>
    <property type="match status" value="1"/>
</dbReference>
<dbReference type="GO" id="GO:0052621">
    <property type="term" value="F:diguanylate cyclase activity"/>
    <property type="evidence" value="ECO:0007669"/>
    <property type="project" value="UniProtKB-EC"/>
</dbReference>
<evidence type="ECO:0000256" key="1">
    <source>
        <dbReference type="ARBA" id="ARBA00012528"/>
    </source>
</evidence>
<accession>A0A2R5FAZ7</accession>
<feature type="transmembrane region" description="Helical" evidence="4">
    <location>
        <begin position="203"/>
        <end position="223"/>
    </location>
</feature>
<evidence type="ECO:0000256" key="3">
    <source>
        <dbReference type="SAM" id="MobiDB-lite"/>
    </source>
</evidence>
<dbReference type="Gene3D" id="6.10.340.10">
    <property type="match status" value="1"/>
</dbReference>
<evidence type="ECO:0000256" key="4">
    <source>
        <dbReference type="SAM" id="Phobius"/>
    </source>
</evidence>
<dbReference type="InterPro" id="IPR003660">
    <property type="entry name" value="HAMP_dom"/>
</dbReference>
<dbReference type="SUPFAM" id="SSF55073">
    <property type="entry name" value="Nucleotide cyclase"/>
    <property type="match status" value="1"/>
</dbReference>
<name>A0A2R5FAZ7_9PROT</name>
<dbReference type="EC" id="2.7.7.65" evidence="1"/>
<dbReference type="PROSITE" id="PS50885">
    <property type="entry name" value="HAMP"/>
    <property type="match status" value="1"/>
</dbReference>
<dbReference type="FunFam" id="3.30.70.270:FF:000001">
    <property type="entry name" value="Diguanylate cyclase domain protein"/>
    <property type="match status" value="1"/>
</dbReference>
<dbReference type="NCBIfam" id="TIGR00254">
    <property type="entry name" value="GGDEF"/>
    <property type="match status" value="1"/>
</dbReference>
<dbReference type="PANTHER" id="PTHR45138:SF9">
    <property type="entry name" value="DIGUANYLATE CYCLASE DGCM-RELATED"/>
    <property type="match status" value="1"/>
</dbReference>
<dbReference type="PANTHER" id="PTHR45138">
    <property type="entry name" value="REGULATORY COMPONENTS OF SENSORY TRANSDUCTION SYSTEM"/>
    <property type="match status" value="1"/>
</dbReference>
<dbReference type="PROSITE" id="PS50887">
    <property type="entry name" value="GGDEF"/>
    <property type="match status" value="1"/>
</dbReference>
<feature type="domain" description="HAMP" evidence="5">
    <location>
        <begin position="224"/>
        <end position="276"/>
    </location>
</feature>
<feature type="domain" description="GGDEF" evidence="6">
    <location>
        <begin position="326"/>
        <end position="458"/>
    </location>
</feature>
<dbReference type="SMART" id="SM00267">
    <property type="entry name" value="GGDEF"/>
    <property type="match status" value="1"/>
</dbReference>
<gene>
    <name evidence="7" type="ORF">NMK_3019</name>
</gene>
<reference evidence="7 8" key="1">
    <citation type="journal article" date="2018" name="Environ. Microbiol.">
        <title>Isolation and genomic characterization of Novimethylophilus kurashikiensis gen. nov. sp. nov., a new lanthanide-dependent methylotrophic species of Methylophilaceae.</title>
        <authorList>
            <person name="Lv H."/>
            <person name="Sahin N."/>
            <person name="Tani A."/>
        </authorList>
    </citation>
    <scope>NUCLEOTIDE SEQUENCE [LARGE SCALE GENOMIC DNA]</scope>
    <source>
        <strain evidence="7 8">La2-4</strain>
    </source>
</reference>
<keyword evidence="4" id="KW-0472">Membrane</keyword>
<dbReference type="EMBL" id="BDOQ01000018">
    <property type="protein sequence ID" value="GBG15412.1"/>
    <property type="molecule type" value="Genomic_DNA"/>
</dbReference>
<comment type="caution">
    <text evidence="7">The sequence shown here is derived from an EMBL/GenBank/DDBJ whole genome shotgun (WGS) entry which is preliminary data.</text>
</comment>
<dbReference type="Gene3D" id="3.30.70.270">
    <property type="match status" value="1"/>
</dbReference>
<dbReference type="AlphaFoldDB" id="A0A2R5FAZ7"/>
<keyword evidence="4" id="KW-0812">Transmembrane</keyword>
<dbReference type="Pfam" id="PF00672">
    <property type="entry name" value="HAMP"/>
    <property type="match status" value="1"/>
</dbReference>
<dbReference type="SUPFAM" id="SSF158472">
    <property type="entry name" value="HAMP domain-like"/>
    <property type="match status" value="1"/>
</dbReference>
<evidence type="ECO:0000259" key="6">
    <source>
        <dbReference type="PROSITE" id="PS50887"/>
    </source>
</evidence>
<dbReference type="Pfam" id="PF00990">
    <property type="entry name" value="GGDEF"/>
    <property type="match status" value="1"/>
</dbReference>
<evidence type="ECO:0000256" key="2">
    <source>
        <dbReference type="ARBA" id="ARBA00034247"/>
    </source>
</evidence>
<proteinExistence type="predicted"/>
<dbReference type="GO" id="GO:0007165">
    <property type="term" value="P:signal transduction"/>
    <property type="evidence" value="ECO:0007669"/>
    <property type="project" value="InterPro"/>
</dbReference>
<evidence type="ECO:0000313" key="8">
    <source>
        <dbReference type="Proteomes" id="UP000245081"/>
    </source>
</evidence>
<keyword evidence="4" id="KW-1133">Transmembrane helix</keyword>
<evidence type="ECO:0000259" key="5">
    <source>
        <dbReference type="PROSITE" id="PS50885"/>
    </source>
</evidence>
<organism evidence="7 8">
    <name type="scientific">Novimethylophilus kurashikiensis</name>
    <dbReference type="NCBI Taxonomy" id="1825523"/>
    <lineage>
        <taxon>Bacteria</taxon>
        <taxon>Pseudomonadati</taxon>
        <taxon>Pseudomonadota</taxon>
        <taxon>Betaproteobacteria</taxon>
        <taxon>Nitrosomonadales</taxon>
        <taxon>Methylophilaceae</taxon>
        <taxon>Novimethylophilus</taxon>
    </lineage>
</organism>
<dbReference type="GO" id="GO:0016020">
    <property type="term" value="C:membrane"/>
    <property type="evidence" value="ECO:0007669"/>
    <property type="project" value="InterPro"/>
</dbReference>
<dbReference type="CDD" id="cd01949">
    <property type="entry name" value="GGDEF"/>
    <property type="match status" value="1"/>
</dbReference>
<comment type="catalytic activity">
    <reaction evidence="2">
        <text>2 GTP = 3',3'-c-di-GMP + 2 diphosphate</text>
        <dbReference type="Rhea" id="RHEA:24898"/>
        <dbReference type="ChEBI" id="CHEBI:33019"/>
        <dbReference type="ChEBI" id="CHEBI:37565"/>
        <dbReference type="ChEBI" id="CHEBI:58805"/>
        <dbReference type="EC" id="2.7.7.65"/>
    </reaction>
</comment>
<dbReference type="InterPro" id="IPR050469">
    <property type="entry name" value="Diguanylate_Cyclase"/>
</dbReference>
<keyword evidence="8" id="KW-1185">Reference proteome</keyword>
<sequence>MLLTSLASTVMVGAVAYSRLMRKFDDLVLQDASRSFRLDVSAYIRTYGSWEQAQAQENFGSFSRRRREMLNMPPPGPISGPEADRPHPKPGNSPTATMDVPVPPRPDMQNQDMHGQGMHGPGMQPQPPSHLRRPPFRFYLFDTQGRALMNIPPYHPGQPMRAEEREKVLPVEVDGRTVAYFSPQGQINYSDMDFGYLSAMREALTYGVAAAALLTLVLGWVFGNRLSGALRRLTSAVEAVSDGELKQHVVVKSRDEVGVLAAAFNRMSDEIVRSHTDLRESHDQIRRQAEQLKELSIRDALTKLHNRRYFDEQARQLLEMAVRYDHPFSVMIGDIDFFKKINDKFSHAMGDAVLKQVAEILRGSIRASDIVARYGGEEFVIAFPETPLQQAAAVCEALRVKIEEYPWHELNPDLKVTMSMGLNADIHLGSVDAMLTSADGLLYYAKNAGRNRVCTKLEATV</sequence>
<dbReference type="CDD" id="cd06225">
    <property type="entry name" value="HAMP"/>
    <property type="match status" value="1"/>
</dbReference>